<gene>
    <name evidence="3" type="ORF">J2W84_001983</name>
</gene>
<accession>A0ABU1QUX9</accession>
<keyword evidence="4" id="KW-1185">Reference proteome</keyword>
<dbReference type="PROSITE" id="PS51186">
    <property type="entry name" value="GNAT"/>
    <property type="match status" value="1"/>
</dbReference>
<keyword evidence="3" id="KW-0378">Hydrolase</keyword>
<evidence type="ECO:0000256" key="1">
    <source>
        <dbReference type="ARBA" id="ARBA00022679"/>
    </source>
</evidence>
<dbReference type="Pfam" id="PF00583">
    <property type="entry name" value="Acetyltransf_1"/>
    <property type="match status" value="1"/>
</dbReference>
<evidence type="ECO:0000313" key="4">
    <source>
        <dbReference type="Proteomes" id="UP001264980"/>
    </source>
</evidence>
<dbReference type="Proteomes" id="UP001264980">
    <property type="component" value="Unassembled WGS sequence"/>
</dbReference>
<dbReference type="Gene3D" id="3.40.630.30">
    <property type="match status" value="1"/>
</dbReference>
<feature type="domain" description="N-acetyltransferase" evidence="2">
    <location>
        <begin position="14"/>
        <end position="167"/>
    </location>
</feature>
<dbReference type="GO" id="GO:0008241">
    <property type="term" value="F:peptidyl-dipeptidase activity"/>
    <property type="evidence" value="ECO:0007669"/>
    <property type="project" value="UniProtKB-EC"/>
</dbReference>
<keyword evidence="3" id="KW-0121">Carboxypeptidase</keyword>
<protein>
    <submittedName>
        <fullName evidence="3">Peptidyl-dipeptidase Dcp</fullName>
        <ecNumber evidence="3">3.4.15.5</ecNumber>
    </submittedName>
</protein>
<proteinExistence type="predicted"/>
<sequence>MNSPHSTNPLLSDVTIRNTLRPGDLGLIASIHGDIYAEECGYGLNFEAYVLKGLGEFAQQYDPVKDKLWICEHEDRIVGCLVAQHRADAIQLRYFIFLPKYRGIGLGKRLMGEFMDFMTSSGCKHAYLWTTEEQQSAVALYERYGFVLAEQKQSNAFDKVLTEQKYELILNQ</sequence>
<keyword evidence="3" id="KW-0645">Protease</keyword>
<dbReference type="GO" id="GO:0004180">
    <property type="term" value="F:carboxypeptidase activity"/>
    <property type="evidence" value="ECO:0007669"/>
    <property type="project" value="UniProtKB-KW"/>
</dbReference>
<dbReference type="EC" id="3.4.15.5" evidence="3"/>
<reference evidence="3 4" key="1">
    <citation type="submission" date="2023-07" db="EMBL/GenBank/DDBJ databases">
        <title>Sorghum-associated microbial communities from plants grown in Nebraska, USA.</title>
        <authorList>
            <person name="Schachtman D."/>
        </authorList>
    </citation>
    <scope>NUCLEOTIDE SEQUENCE [LARGE SCALE GENOMIC DNA]</scope>
    <source>
        <strain evidence="3 4">BE57</strain>
    </source>
</reference>
<name>A0ABU1QUX9_9BACT</name>
<evidence type="ECO:0000313" key="3">
    <source>
        <dbReference type="EMBL" id="MDR6804937.1"/>
    </source>
</evidence>
<dbReference type="CDD" id="cd04301">
    <property type="entry name" value="NAT_SF"/>
    <property type="match status" value="1"/>
</dbReference>
<keyword evidence="1" id="KW-0808">Transferase</keyword>
<dbReference type="InterPro" id="IPR050769">
    <property type="entry name" value="NAT_camello-type"/>
</dbReference>
<dbReference type="SUPFAM" id="SSF55729">
    <property type="entry name" value="Acyl-CoA N-acyltransferases (Nat)"/>
    <property type="match status" value="1"/>
</dbReference>
<dbReference type="EMBL" id="JAVDTI010000002">
    <property type="protein sequence ID" value="MDR6804937.1"/>
    <property type="molecule type" value="Genomic_DNA"/>
</dbReference>
<dbReference type="PANTHER" id="PTHR13947">
    <property type="entry name" value="GNAT FAMILY N-ACETYLTRANSFERASE"/>
    <property type="match status" value="1"/>
</dbReference>
<comment type="caution">
    <text evidence="3">The sequence shown here is derived from an EMBL/GenBank/DDBJ whole genome shotgun (WGS) entry which is preliminary data.</text>
</comment>
<dbReference type="PANTHER" id="PTHR13947:SF37">
    <property type="entry name" value="LD18367P"/>
    <property type="match status" value="1"/>
</dbReference>
<dbReference type="InterPro" id="IPR016181">
    <property type="entry name" value="Acyl_CoA_acyltransferase"/>
</dbReference>
<evidence type="ECO:0000259" key="2">
    <source>
        <dbReference type="PROSITE" id="PS51186"/>
    </source>
</evidence>
<dbReference type="RefSeq" id="WP_309982244.1">
    <property type="nucleotide sequence ID" value="NZ_JAVDTI010000002.1"/>
</dbReference>
<organism evidence="3 4">
    <name type="scientific">Dyadobacter fermentans</name>
    <dbReference type="NCBI Taxonomy" id="94254"/>
    <lineage>
        <taxon>Bacteria</taxon>
        <taxon>Pseudomonadati</taxon>
        <taxon>Bacteroidota</taxon>
        <taxon>Cytophagia</taxon>
        <taxon>Cytophagales</taxon>
        <taxon>Spirosomataceae</taxon>
        <taxon>Dyadobacter</taxon>
    </lineage>
</organism>
<dbReference type="InterPro" id="IPR000182">
    <property type="entry name" value="GNAT_dom"/>
</dbReference>